<dbReference type="EMBL" id="WTYR01000001">
    <property type="protein sequence ID" value="MXP08757.1"/>
    <property type="molecule type" value="Genomic_DNA"/>
</dbReference>
<feature type="signal peptide" evidence="1">
    <location>
        <begin position="1"/>
        <end position="21"/>
    </location>
</feature>
<dbReference type="InterPro" id="IPR029058">
    <property type="entry name" value="AB_hydrolase_fold"/>
</dbReference>
<dbReference type="InterPro" id="IPR000073">
    <property type="entry name" value="AB_hydrolase_1"/>
</dbReference>
<evidence type="ECO:0000313" key="3">
    <source>
        <dbReference type="EMBL" id="MXP08757.1"/>
    </source>
</evidence>
<dbReference type="Gene3D" id="3.40.50.1820">
    <property type="entry name" value="alpha/beta hydrolase"/>
    <property type="match status" value="1"/>
</dbReference>
<dbReference type="Proteomes" id="UP000429229">
    <property type="component" value="Unassembled WGS sequence"/>
</dbReference>
<keyword evidence="4" id="KW-1185">Reference proteome</keyword>
<sequence length="463" mass="48870">MLSLSRIPLFVSLVAASPAVAAQDANGSETFAPCADAGTHASLAGTQCARIEAPLDHDAAGGETIELFVRRFPAEGAAKGELWLVAGGPGESGASFYPFIDTLRGGAPGYDLVIPDHRGTGFSTRLCPIEESPESAGGTAIEGAEWGTCFRALNAVPDRTRAFSITNAAHDLTMLMDRLDDGRPRYLYGVSYGTQLVLRTLAVAGKDVADGVILDSLVPPEATEEFDLSRRSAVVDMVGRQVLAECDALADCSRYFAGPAADTLSQVLADPDLAEPLGPKPKYTLGAFLDLPETRAMLPYVIAGLKAGDARWLEHAEARLAELSGIFAPYPQAASSIPLVSVISRSENNPRPELTAETIAEEEAGLLFASPLPSLLLMGGIPAYEKDDLFAAPPKALPPTLVMHGTLDPKTTLAGAKQHVAMFEAAGDVELIEIDRAPHFILMVAPDEFAARLNSFIEATSTD</sequence>
<dbReference type="GO" id="GO:0016020">
    <property type="term" value="C:membrane"/>
    <property type="evidence" value="ECO:0007669"/>
    <property type="project" value="TreeGrafter"/>
</dbReference>
<evidence type="ECO:0000259" key="2">
    <source>
        <dbReference type="Pfam" id="PF00561"/>
    </source>
</evidence>
<accession>A0A6I4U3G1</accession>
<proteinExistence type="predicted"/>
<organism evidence="3 4">
    <name type="scientific">Alteriqipengyuania halimionae</name>
    <dbReference type="NCBI Taxonomy" id="1926630"/>
    <lineage>
        <taxon>Bacteria</taxon>
        <taxon>Pseudomonadati</taxon>
        <taxon>Pseudomonadota</taxon>
        <taxon>Alphaproteobacteria</taxon>
        <taxon>Sphingomonadales</taxon>
        <taxon>Erythrobacteraceae</taxon>
        <taxon>Alteriqipengyuania</taxon>
    </lineage>
</organism>
<keyword evidence="1" id="KW-0732">Signal</keyword>
<gene>
    <name evidence="3" type="ORF">GRI68_01000</name>
</gene>
<protein>
    <submittedName>
        <fullName evidence="3">Alpha/beta fold hydrolase</fullName>
    </submittedName>
</protein>
<dbReference type="SUPFAM" id="SSF53474">
    <property type="entry name" value="alpha/beta-Hydrolases"/>
    <property type="match status" value="1"/>
</dbReference>
<dbReference type="PANTHER" id="PTHR43798">
    <property type="entry name" value="MONOACYLGLYCEROL LIPASE"/>
    <property type="match status" value="1"/>
</dbReference>
<evidence type="ECO:0000256" key="1">
    <source>
        <dbReference type="SAM" id="SignalP"/>
    </source>
</evidence>
<dbReference type="AlphaFoldDB" id="A0A6I4U3G1"/>
<dbReference type="InterPro" id="IPR050266">
    <property type="entry name" value="AB_hydrolase_sf"/>
</dbReference>
<comment type="caution">
    <text evidence="3">The sequence shown here is derived from an EMBL/GenBank/DDBJ whole genome shotgun (WGS) entry which is preliminary data.</text>
</comment>
<keyword evidence="3" id="KW-0378">Hydrolase</keyword>
<dbReference type="PANTHER" id="PTHR43798:SF27">
    <property type="entry name" value="HYDROLASE ALPHA_BETA HYDROLASE FOLD FAMILY"/>
    <property type="match status" value="1"/>
</dbReference>
<dbReference type="Pfam" id="PF00561">
    <property type="entry name" value="Abhydrolase_1"/>
    <property type="match status" value="1"/>
</dbReference>
<reference evidence="3 4" key="1">
    <citation type="submission" date="2019-12" db="EMBL/GenBank/DDBJ databases">
        <title>Genomic-based taxomic classification of the family Erythrobacteraceae.</title>
        <authorList>
            <person name="Xu L."/>
        </authorList>
    </citation>
    <scope>NUCLEOTIDE SEQUENCE [LARGE SCALE GENOMIC DNA]</scope>
    <source>
        <strain evidence="3 4">LMG 29519</strain>
    </source>
</reference>
<name>A0A6I4U3G1_9SPHN</name>
<dbReference type="RefSeq" id="WP_160615287.1">
    <property type="nucleotide sequence ID" value="NZ_WTYR01000001.1"/>
</dbReference>
<feature type="domain" description="AB hydrolase-1" evidence="2">
    <location>
        <begin position="84"/>
        <end position="243"/>
    </location>
</feature>
<dbReference type="GO" id="GO:0016787">
    <property type="term" value="F:hydrolase activity"/>
    <property type="evidence" value="ECO:0007669"/>
    <property type="project" value="UniProtKB-KW"/>
</dbReference>
<dbReference type="OrthoDB" id="613638at2"/>
<evidence type="ECO:0000313" key="4">
    <source>
        <dbReference type="Proteomes" id="UP000429229"/>
    </source>
</evidence>
<feature type="chain" id="PRO_5026071774" evidence="1">
    <location>
        <begin position="22"/>
        <end position="463"/>
    </location>
</feature>